<dbReference type="GeneID" id="68900534"/>
<evidence type="ECO:0000313" key="1">
    <source>
        <dbReference type="EMBL" id="MCD8473640.1"/>
    </source>
</evidence>
<dbReference type="EMBL" id="JAJPPU010000002">
    <property type="protein sequence ID" value="MCD8473640.1"/>
    <property type="molecule type" value="Genomic_DNA"/>
</dbReference>
<protein>
    <submittedName>
        <fullName evidence="1">Uncharacterized protein</fullName>
    </submittedName>
</protein>
<reference evidence="1" key="1">
    <citation type="submission" date="2021-11" db="EMBL/GenBank/DDBJ databases">
        <title>Genome sequence of Xylella taiwanensis PLS432.</title>
        <authorList>
            <person name="Weng L.-W."/>
            <person name="Su C.-C."/>
            <person name="Tsai C.-W."/>
            <person name="Kuo C.-H."/>
        </authorList>
    </citation>
    <scope>NUCLEOTIDE SEQUENCE</scope>
    <source>
        <strain evidence="1">PLS432</strain>
    </source>
</reference>
<name>A0ABS8TXM3_9GAMM</name>
<evidence type="ECO:0000313" key="2">
    <source>
        <dbReference type="Proteomes" id="UP001430701"/>
    </source>
</evidence>
<sequence length="59" mass="6457">MPRQGMVLLPTAAALYKLAVLFRVKRLLLDLADSFNGIALLMGRDHGCWCRIILASEGG</sequence>
<keyword evidence="2" id="KW-1185">Reference proteome</keyword>
<accession>A0ABS8TXM3</accession>
<dbReference type="RefSeq" id="WP_152536664.1">
    <property type="nucleotide sequence ID" value="NZ_CP053627.1"/>
</dbReference>
<dbReference type="Proteomes" id="UP001430701">
    <property type="component" value="Unassembled WGS sequence"/>
</dbReference>
<organism evidence="1 2">
    <name type="scientific">Xylella taiwanensis</name>
    <dbReference type="NCBI Taxonomy" id="1444770"/>
    <lineage>
        <taxon>Bacteria</taxon>
        <taxon>Pseudomonadati</taxon>
        <taxon>Pseudomonadota</taxon>
        <taxon>Gammaproteobacteria</taxon>
        <taxon>Lysobacterales</taxon>
        <taxon>Lysobacteraceae</taxon>
        <taxon>Xylella</taxon>
    </lineage>
</organism>
<comment type="caution">
    <text evidence="1">The sequence shown here is derived from an EMBL/GenBank/DDBJ whole genome shotgun (WGS) entry which is preliminary data.</text>
</comment>
<gene>
    <name evidence="1" type="ORF">LPH55_09285</name>
</gene>
<proteinExistence type="predicted"/>